<evidence type="ECO:0000256" key="3">
    <source>
        <dbReference type="ARBA" id="ARBA00022898"/>
    </source>
</evidence>
<dbReference type="InterPro" id="IPR022657">
    <property type="entry name" value="De-COase2_CS"/>
</dbReference>
<evidence type="ECO:0000256" key="1">
    <source>
        <dbReference type="ARBA" id="ARBA00001933"/>
    </source>
</evidence>
<evidence type="ECO:0000256" key="6">
    <source>
        <dbReference type="RuleBase" id="RU003737"/>
    </source>
</evidence>
<dbReference type="GO" id="GO:0009089">
    <property type="term" value="P:lysine biosynthetic process via diaminopimelate"/>
    <property type="evidence" value="ECO:0007669"/>
    <property type="project" value="InterPro"/>
</dbReference>
<dbReference type="InterPro" id="IPR000183">
    <property type="entry name" value="Orn/DAP/Arg_de-COase"/>
</dbReference>
<dbReference type="InterPro" id="IPR022644">
    <property type="entry name" value="De-COase2_N"/>
</dbReference>
<dbReference type="GO" id="GO:0006596">
    <property type="term" value="P:polyamine biosynthetic process"/>
    <property type="evidence" value="ECO:0007669"/>
    <property type="project" value="InterPro"/>
</dbReference>
<feature type="modified residue" description="N6-(pyridoxal phosphate)lysine" evidence="5">
    <location>
        <position position="59"/>
    </location>
</feature>
<feature type="domain" description="Orn/DAP/Arg decarboxylase 2 C-terminal" evidence="7">
    <location>
        <begin position="280"/>
        <end position="368"/>
    </location>
</feature>
<proteinExistence type="inferred from homology"/>
<dbReference type="PROSITE" id="PS00878">
    <property type="entry name" value="ODR_DC_2_1"/>
    <property type="match status" value="1"/>
</dbReference>
<evidence type="ECO:0000313" key="10">
    <source>
        <dbReference type="Proteomes" id="UP000178240"/>
    </source>
</evidence>
<dbReference type="EMBL" id="MHIE01000016">
    <property type="protein sequence ID" value="OGY45629.1"/>
    <property type="molecule type" value="Genomic_DNA"/>
</dbReference>
<keyword evidence="2" id="KW-0210">Decarboxylase</keyword>
<dbReference type="CDD" id="cd06828">
    <property type="entry name" value="PLPDE_III_DapDC"/>
    <property type="match status" value="1"/>
</dbReference>
<dbReference type="Gene3D" id="3.20.20.10">
    <property type="entry name" value="Alanine racemase"/>
    <property type="match status" value="1"/>
</dbReference>
<feature type="active site" description="Proton donor" evidence="5">
    <location>
        <position position="343"/>
    </location>
</feature>
<feature type="domain" description="Orn/DAP/Arg decarboxylase 2 N-terminal" evidence="8">
    <location>
        <begin position="47"/>
        <end position="278"/>
    </location>
</feature>
<sequence length="422" mass="47152">MPMSDSFRSSLLPILPAIVRHFGSPGHIYYGPGIRETGKQIIRAFGHAPGGYRQFFAVKACPNPQVLRIMLELGFGFDCSSIAELRLVRSIGAKPIDIMFTANNTGPLEYAEALAYGGCILNLDDISFIPDVPEMPELICFRWNQGPERLGNSIIGNPVDQKYGVPTQHIIETYRQAIHRGAKRFGLHVMACSNCLEDNYFVETVRGLLAIAKRLKQELGIELEFINMGGGVGIPYRPEDKPVDLNWVGNQISDVFREFHQAQGYAPKLLTEFGRLFAPNGVLLLTVINIMQKYKKFVGVDAACTATMMRPAVYYPNGGYHDIVVYNADGRPQELVNVVGPVCENCDQFARDRLLPQLYRGDRLLVQDTLAHCNAMASNYNGHLKPQELMLDNDSVRRIREAQTYDDYISGLDCDPCLLETV</sequence>
<keyword evidence="3 5" id="KW-0663">Pyridoxal phosphate</keyword>
<comment type="caution">
    <text evidence="9">The sequence shown here is derived from an EMBL/GenBank/DDBJ whole genome shotgun (WGS) entry which is preliminary data.</text>
</comment>
<evidence type="ECO:0000259" key="8">
    <source>
        <dbReference type="Pfam" id="PF02784"/>
    </source>
</evidence>
<dbReference type="InterPro" id="IPR009006">
    <property type="entry name" value="Ala_racemase/Decarboxylase_C"/>
</dbReference>
<dbReference type="GO" id="GO:0008836">
    <property type="term" value="F:diaminopimelate decarboxylase activity"/>
    <property type="evidence" value="ECO:0007669"/>
    <property type="project" value="InterPro"/>
</dbReference>
<dbReference type="PRINTS" id="PR01182">
    <property type="entry name" value="ORNDCRBXLASE"/>
</dbReference>
<comment type="similarity">
    <text evidence="6">Belongs to the Orn/Lys/Arg decarboxylase class-II family.</text>
</comment>
<dbReference type="InterPro" id="IPR029066">
    <property type="entry name" value="PLP-binding_barrel"/>
</dbReference>
<dbReference type="SUPFAM" id="SSF50621">
    <property type="entry name" value="Alanine racemase C-terminal domain-like"/>
    <property type="match status" value="1"/>
</dbReference>
<evidence type="ECO:0000259" key="7">
    <source>
        <dbReference type="Pfam" id="PF00278"/>
    </source>
</evidence>
<dbReference type="PANTHER" id="PTHR43727:SF2">
    <property type="entry name" value="GROUP IV DECARBOXYLASE"/>
    <property type="match status" value="1"/>
</dbReference>
<evidence type="ECO:0000256" key="2">
    <source>
        <dbReference type="ARBA" id="ARBA00022793"/>
    </source>
</evidence>
<evidence type="ECO:0000313" key="9">
    <source>
        <dbReference type="EMBL" id="OGY45629.1"/>
    </source>
</evidence>
<dbReference type="PRINTS" id="PR01179">
    <property type="entry name" value="ODADCRBXLASE"/>
</dbReference>
<dbReference type="InterPro" id="IPR002986">
    <property type="entry name" value="DAP_deCOOHase_LysA"/>
</dbReference>
<dbReference type="PROSITE" id="PS00879">
    <property type="entry name" value="ODR_DC_2_2"/>
    <property type="match status" value="1"/>
</dbReference>
<dbReference type="STRING" id="1797535.A2744_02995"/>
<dbReference type="InterPro" id="IPR022653">
    <property type="entry name" value="De-COase2_pyr-phos_BS"/>
</dbReference>
<organism evidence="9 10">
    <name type="scientific">Candidatus Buchananbacteria bacterium RIFCSPHIGHO2_01_FULL_44_11</name>
    <dbReference type="NCBI Taxonomy" id="1797535"/>
    <lineage>
        <taxon>Bacteria</taxon>
        <taxon>Candidatus Buchananiibacteriota</taxon>
    </lineage>
</organism>
<keyword evidence="4" id="KW-0456">Lyase</keyword>
<dbReference type="InterPro" id="IPR022643">
    <property type="entry name" value="De-COase2_C"/>
</dbReference>
<reference evidence="9 10" key="1">
    <citation type="journal article" date="2016" name="Nat. Commun.">
        <title>Thousands of microbial genomes shed light on interconnected biogeochemical processes in an aquifer system.</title>
        <authorList>
            <person name="Anantharaman K."/>
            <person name="Brown C.T."/>
            <person name="Hug L.A."/>
            <person name="Sharon I."/>
            <person name="Castelle C.J."/>
            <person name="Probst A.J."/>
            <person name="Thomas B.C."/>
            <person name="Singh A."/>
            <person name="Wilkins M.J."/>
            <person name="Karaoz U."/>
            <person name="Brodie E.L."/>
            <person name="Williams K.H."/>
            <person name="Hubbard S.S."/>
            <person name="Banfield J.F."/>
        </authorList>
    </citation>
    <scope>NUCLEOTIDE SEQUENCE [LARGE SCALE GENOMIC DNA]</scope>
</reference>
<dbReference type="Pfam" id="PF02784">
    <property type="entry name" value="Orn_Arg_deC_N"/>
    <property type="match status" value="1"/>
</dbReference>
<gene>
    <name evidence="9" type="ORF">A2744_02995</name>
</gene>
<dbReference type="SUPFAM" id="SSF51419">
    <property type="entry name" value="PLP-binding barrel"/>
    <property type="match status" value="1"/>
</dbReference>
<name>A0A1G1XZX0_9BACT</name>
<dbReference type="Proteomes" id="UP000178240">
    <property type="component" value="Unassembled WGS sequence"/>
</dbReference>
<evidence type="ECO:0008006" key="11">
    <source>
        <dbReference type="Google" id="ProtNLM"/>
    </source>
</evidence>
<comment type="cofactor">
    <cofactor evidence="1 5">
        <name>pyridoxal 5'-phosphate</name>
        <dbReference type="ChEBI" id="CHEBI:597326"/>
    </cofactor>
</comment>
<evidence type="ECO:0000256" key="5">
    <source>
        <dbReference type="PIRSR" id="PIRSR600183-50"/>
    </source>
</evidence>
<protein>
    <recommendedName>
        <fullName evidence="11">Diaminopimelate decarboxylase</fullName>
    </recommendedName>
</protein>
<dbReference type="Pfam" id="PF00278">
    <property type="entry name" value="Orn_DAP_Arg_deC"/>
    <property type="match status" value="1"/>
</dbReference>
<dbReference type="Gene3D" id="2.40.37.10">
    <property type="entry name" value="Lyase, Ornithine Decarboxylase, Chain A, domain 1"/>
    <property type="match status" value="1"/>
</dbReference>
<accession>A0A1G1XZX0</accession>
<dbReference type="AlphaFoldDB" id="A0A1G1XZX0"/>
<dbReference type="PANTHER" id="PTHR43727">
    <property type="entry name" value="DIAMINOPIMELATE DECARBOXYLASE"/>
    <property type="match status" value="1"/>
</dbReference>
<evidence type="ECO:0000256" key="4">
    <source>
        <dbReference type="ARBA" id="ARBA00023239"/>
    </source>
</evidence>
<dbReference type="InterPro" id="IPR002433">
    <property type="entry name" value="Orn_de-COase"/>
</dbReference>